<dbReference type="InterPro" id="IPR012338">
    <property type="entry name" value="Beta-lactam/transpept-like"/>
</dbReference>
<evidence type="ECO:0000259" key="2">
    <source>
        <dbReference type="Pfam" id="PF00144"/>
    </source>
</evidence>
<dbReference type="HOGENOM" id="CLU_336131_0_0_10"/>
<feature type="signal peptide" evidence="1">
    <location>
        <begin position="1"/>
        <end position="24"/>
    </location>
</feature>
<protein>
    <submittedName>
        <fullName evidence="4">Beta-lactamase</fullName>
    </submittedName>
</protein>
<dbReference type="AlphaFoldDB" id="D2QBV2"/>
<dbReference type="InterPro" id="IPR032466">
    <property type="entry name" value="Metal_Hydrolase"/>
</dbReference>
<feature type="domain" description="Beta-lactamase-related" evidence="2">
    <location>
        <begin position="49"/>
        <end position="358"/>
    </location>
</feature>
<dbReference type="InterPro" id="IPR001466">
    <property type="entry name" value="Beta-lactam-related"/>
</dbReference>
<dbReference type="Gene3D" id="3.30.1490.130">
    <property type="entry name" value="D-aminoacylase. Domain 3"/>
    <property type="match status" value="1"/>
</dbReference>
<dbReference type="PANTHER" id="PTHR46825:SF9">
    <property type="entry name" value="BETA-LACTAMASE-RELATED DOMAIN-CONTAINING PROTEIN"/>
    <property type="match status" value="1"/>
</dbReference>
<feature type="chain" id="PRO_5003035370" evidence="1">
    <location>
        <begin position="25"/>
        <end position="848"/>
    </location>
</feature>
<name>D2QBV2_SPILD</name>
<accession>D2QBV2</accession>
<sequence length="848" mass="93588">MPFYTRCLLQISCFVLLSSFALQAQPADRLLPGRLKTLDSTLTYLHERALFNGVVLVAEKGAVRYRKAFGTANIATNEPLTMSSAFNLASISKQFVALMIMQLQEQGKLRYDERVRTYLPDFPYDTITVRHLLTHTSGLPEYDALMQRYAGPLDTLTNAGMLQLLRQHKPALLFRPGTQWAYSNTGYVLLGSIITTLSGMPVEQFLDRQIVKPLKLKNTYAYYLNSQTVPHNRVYGFGRESGRNVSNDLIRLDGVIGDGNIYSSAEDLLVWEQALATEKLIRRRTMQEAFTPVELTGKRSYPYGFGWFVEDGGKTLAHTGSWVGFLNVLVRYVDKQQTLVVLSNSSEGTARRVARDILEGKTVTLPQTKLITNVRLVDGTGTPARQSAVRLRDDRIWETGNLTAFPNEPVTDGHGLVLAPGFIDSHSHHVSGLSRQPDAPAVVNQGITTIVSGQDGGSWAMDTLQAQLRRQPVAVNIASYTGQATLRQQVMGANGLYRTAKPDEVARMKALLRIELGKGSLGLSTGLEYESAFFSSRDEVIQLAQVAADSGGRYMSHIRSEDISLDDALEEIIQIGRVTKMPVLISHLKIALRDKWGQSTRILAQLERARAEGINITADCYPYDYWNSTLRVLFPKRDYTNAASAEFAVNQLFDPMQSVLVRFAPNPAYAGKTVGEVATLRHENPAQTLMALIGDASAYAKNNPEAEGIEAIMGKSMDEPDVANFLAWPHTNICSDGANDGHPRGYGAFTRVLGRYVRDQKLMPLETAIQKMTSLTAEHLGLTDRGLIAPGYYADLVLLNPETVQDNARIGSNKALSSGIEAVWVAGQLVYQGQKTTGAHPGVLIRRK</sequence>
<dbReference type="InterPro" id="IPR013108">
    <property type="entry name" value="Amidohydro_3"/>
</dbReference>
<dbReference type="InterPro" id="IPR050491">
    <property type="entry name" value="AmpC-like"/>
</dbReference>
<organism evidence="4 5">
    <name type="scientific">Spirosoma linguale (strain ATCC 33905 / DSM 74 / LMG 10896 / Claus 1)</name>
    <dbReference type="NCBI Taxonomy" id="504472"/>
    <lineage>
        <taxon>Bacteria</taxon>
        <taxon>Pseudomonadati</taxon>
        <taxon>Bacteroidota</taxon>
        <taxon>Cytophagia</taxon>
        <taxon>Cytophagales</taxon>
        <taxon>Cytophagaceae</taxon>
        <taxon>Spirosoma</taxon>
    </lineage>
</organism>
<evidence type="ECO:0000313" key="5">
    <source>
        <dbReference type="Proteomes" id="UP000002028"/>
    </source>
</evidence>
<dbReference type="InterPro" id="IPR023100">
    <property type="entry name" value="D-aminoacylase_insert_dom_sf"/>
</dbReference>
<dbReference type="EMBL" id="CP001769">
    <property type="protein sequence ID" value="ADB37981.1"/>
    <property type="molecule type" value="Genomic_DNA"/>
</dbReference>
<dbReference type="KEGG" id="sli:Slin_1936"/>
<dbReference type="SUPFAM" id="SSF51338">
    <property type="entry name" value="Composite domain of metallo-dependent hydrolases"/>
    <property type="match status" value="1"/>
</dbReference>
<dbReference type="SUPFAM" id="SSF51556">
    <property type="entry name" value="Metallo-dependent hydrolases"/>
    <property type="match status" value="1"/>
</dbReference>
<gene>
    <name evidence="4" type="ordered locus">Slin_1936</name>
</gene>
<dbReference type="Proteomes" id="UP000002028">
    <property type="component" value="Chromosome"/>
</dbReference>
<evidence type="ECO:0000259" key="3">
    <source>
        <dbReference type="Pfam" id="PF07969"/>
    </source>
</evidence>
<dbReference type="Pfam" id="PF00144">
    <property type="entry name" value="Beta-lactamase"/>
    <property type="match status" value="1"/>
</dbReference>
<dbReference type="eggNOG" id="COG3653">
    <property type="taxonomic scope" value="Bacteria"/>
</dbReference>
<dbReference type="Gene3D" id="2.30.40.10">
    <property type="entry name" value="Urease, subunit C, domain 1"/>
    <property type="match status" value="1"/>
</dbReference>
<dbReference type="Pfam" id="PF07969">
    <property type="entry name" value="Amidohydro_3"/>
    <property type="match status" value="1"/>
</dbReference>
<dbReference type="Gene3D" id="3.20.20.140">
    <property type="entry name" value="Metal-dependent hydrolases"/>
    <property type="match status" value="1"/>
</dbReference>
<feature type="domain" description="Amidohydrolase 3" evidence="3">
    <location>
        <begin position="411"/>
        <end position="831"/>
    </location>
</feature>
<dbReference type="Gene3D" id="3.40.710.10">
    <property type="entry name" value="DD-peptidase/beta-lactamase superfamily"/>
    <property type="match status" value="1"/>
</dbReference>
<dbReference type="eggNOG" id="COG1680">
    <property type="taxonomic scope" value="Bacteria"/>
</dbReference>
<reference evidence="4 5" key="1">
    <citation type="journal article" date="2010" name="Stand. Genomic Sci.">
        <title>Complete genome sequence of Spirosoma linguale type strain (1).</title>
        <authorList>
            <person name="Lail K."/>
            <person name="Sikorski J."/>
            <person name="Saunders E."/>
            <person name="Lapidus A."/>
            <person name="Glavina Del Rio T."/>
            <person name="Copeland A."/>
            <person name="Tice H."/>
            <person name="Cheng J.-F."/>
            <person name="Lucas S."/>
            <person name="Nolan M."/>
            <person name="Bruce D."/>
            <person name="Goodwin L."/>
            <person name="Pitluck S."/>
            <person name="Ivanova N."/>
            <person name="Mavromatis K."/>
            <person name="Ovchinnikova G."/>
            <person name="Pati A."/>
            <person name="Chen A."/>
            <person name="Palaniappan K."/>
            <person name="Land M."/>
            <person name="Hauser L."/>
            <person name="Chang Y.-J."/>
            <person name="Jeffries C.D."/>
            <person name="Chain P."/>
            <person name="Brettin T."/>
            <person name="Detter J.C."/>
            <person name="Schuetze A."/>
            <person name="Rohde M."/>
            <person name="Tindall B.J."/>
            <person name="Goeker M."/>
            <person name="Bristow J."/>
            <person name="Eisen J.A."/>
            <person name="Markowitz V."/>
            <person name="Hugenholtz P."/>
            <person name="Kyrpides N.C."/>
            <person name="Klenk H.-P."/>
            <person name="Chen F."/>
        </authorList>
    </citation>
    <scope>NUCLEOTIDE SEQUENCE [LARGE SCALE GENOMIC DNA]</scope>
    <source>
        <strain evidence="5">ATCC 33905 / DSM 74 / LMG 10896 / Claus 1</strain>
    </source>
</reference>
<dbReference type="InterPro" id="IPR011059">
    <property type="entry name" value="Metal-dep_hydrolase_composite"/>
</dbReference>
<keyword evidence="5" id="KW-1185">Reference proteome</keyword>
<dbReference type="CDD" id="cd01297">
    <property type="entry name" value="D-aminoacylase"/>
    <property type="match status" value="1"/>
</dbReference>
<evidence type="ECO:0000256" key="1">
    <source>
        <dbReference type="SAM" id="SignalP"/>
    </source>
</evidence>
<dbReference type="SUPFAM" id="SSF56601">
    <property type="entry name" value="beta-lactamase/transpeptidase-like"/>
    <property type="match status" value="1"/>
</dbReference>
<proteinExistence type="predicted"/>
<evidence type="ECO:0000313" key="4">
    <source>
        <dbReference type="EMBL" id="ADB37981.1"/>
    </source>
</evidence>
<dbReference type="GO" id="GO:0016811">
    <property type="term" value="F:hydrolase activity, acting on carbon-nitrogen (but not peptide) bonds, in linear amides"/>
    <property type="evidence" value="ECO:0007669"/>
    <property type="project" value="InterPro"/>
</dbReference>
<dbReference type="STRING" id="504472.Slin_1936"/>
<dbReference type="PANTHER" id="PTHR46825">
    <property type="entry name" value="D-ALANYL-D-ALANINE-CARBOXYPEPTIDASE/ENDOPEPTIDASE AMPH"/>
    <property type="match status" value="1"/>
</dbReference>
<keyword evidence="1" id="KW-0732">Signal</keyword>